<evidence type="ECO:0000259" key="8">
    <source>
        <dbReference type="Pfam" id="PF12931"/>
    </source>
</evidence>
<dbReference type="PANTHER" id="PTHR13923">
    <property type="entry name" value="SEC31-RELATED PROTEIN"/>
    <property type="match status" value="1"/>
</dbReference>
<feature type="compositionally biased region" description="Polar residues" evidence="7">
    <location>
        <begin position="247"/>
        <end position="257"/>
    </location>
</feature>
<dbReference type="InterPro" id="IPR024298">
    <property type="entry name" value="Sec16_Sec23-bd"/>
</dbReference>
<dbReference type="GO" id="GO:0030127">
    <property type="term" value="C:COPII vesicle coat"/>
    <property type="evidence" value="ECO:0007669"/>
    <property type="project" value="TreeGrafter"/>
</dbReference>
<dbReference type="GO" id="GO:0005198">
    <property type="term" value="F:structural molecule activity"/>
    <property type="evidence" value="ECO:0007669"/>
    <property type="project" value="TreeGrafter"/>
</dbReference>
<evidence type="ECO:0000256" key="7">
    <source>
        <dbReference type="SAM" id="MobiDB-lite"/>
    </source>
</evidence>
<dbReference type="GO" id="GO:0070971">
    <property type="term" value="C:endoplasmic reticulum exit site"/>
    <property type="evidence" value="ECO:0007669"/>
    <property type="project" value="TreeGrafter"/>
</dbReference>
<dbReference type="OrthoDB" id="542917at2759"/>
<accession>X6NPT5</accession>
<feature type="compositionally biased region" description="Polar residues" evidence="7">
    <location>
        <begin position="275"/>
        <end position="284"/>
    </location>
</feature>
<evidence type="ECO:0000256" key="3">
    <source>
        <dbReference type="ARBA" id="ARBA00022574"/>
    </source>
</evidence>
<dbReference type="GO" id="GO:0090110">
    <property type="term" value="P:COPII-coated vesicle cargo loading"/>
    <property type="evidence" value="ECO:0007669"/>
    <property type="project" value="TreeGrafter"/>
</dbReference>
<keyword evidence="6" id="KW-0931">ER-Golgi transport</keyword>
<gene>
    <name evidence="9" type="ORF">RFI_09215</name>
</gene>
<evidence type="ECO:0000256" key="6">
    <source>
        <dbReference type="ARBA" id="ARBA00022892"/>
    </source>
</evidence>
<dbReference type="PANTHER" id="PTHR13923:SF11">
    <property type="entry name" value="SECRETORY 31, ISOFORM D"/>
    <property type="match status" value="1"/>
</dbReference>
<comment type="subcellular location">
    <subcellularLocation>
        <location evidence="1">Endoplasmic reticulum</location>
    </subcellularLocation>
</comment>
<dbReference type="GO" id="GO:0007029">
    <property type="term" value="P:endoplasmic reticulum organization"/>
    <property type="evidence" value="ECO:0007669"/>
    <property type="project" value="TreeGrafter"/>
</dbReference>
<dbReference type="Gene3D" id="1.25.40.1030">
    <property type="match status" value="1"/>
</dbReference>
<comment type="caution">
    <text evidence="9">The sequence shown here is derived from an EMBL/GenBank/DDBJ whole genome shotgun (WGS) entry which is preliminary data.</text>
</comment>
<feature type="domain" description="Sec16 Sec23-binding" evidence="8">
    <location>
        <begin position="37"/>
        <end position="211"/>
    </location>
</feature>
<feature type="compositionally biased region" description="Low complexity" evidence="7">
    <location>
        <begin position="303"/>
        <end position="314"/>
    </location>
</feature>
<keyword evidence="4" id="KW-0677">Repeat</keyword>
<evidence type="ECO:0000256" key="4">
    <source>
        <dbReference type="ARBA" id="ARBA00022737"/>
    </source>
</evidence>
<dbReference type="EMBL" id="ASPP01006967">
    <property type="protein sequence ID" value="ETO27918.1"/>
    <property type="molecule type" value="Genomic_DNA"/>
</dbReference>
<dbReference type="Proteomes" id="UP000023152">
    <property type="component" value="Unassembled WGS sequence"/>
</dbReference>
<organism evidence="9 10">
    <name type="scientific">Reticulomyxa filosa</name>
    <dbReference type="NCBI Taxonomy" id="46433"/>
    <lineage>
        <taxon>Eukaryota</taxon>
        <taxon>Sar</taxon>
        <taxon>Rhizaria</taxon>
        <taxon>Retaria</taxon>
        <taxon>Foraminifera</taxon>
        <taxon>Monothalamids</taxon>
        <taxon>Reticulomyxidae</taxon>
        <taxon>Reticulomyxa</taxon>
    </lineage>
</organism>
<name>X6NPT5_RETFI</name>
<proteinExistence type="predicted"/>
<evidence type="ECO:0000256" key="1">
    <source>
        <dbReference type="ARBA" id="ARBA00004240"/>
    </source>
</evidence>
<keyword evidence="3" id="KW-0853">WD repeat</keyword>
<evidence type="ECO:0000313" key="10">
    <source>
        <dbReference type="Proteomes" id="UP000023152"/>
    </source>
</evidence>
<protein>
    <submittedName>
        <fullName evidence="9">Protein transport protein Sec31A</fullName>
    </submittedName>
</protein>
<keyword evidence="2" id="KW-0813">Transport</keyword>
<sequence>MFTLICPMVSTTNWCLLQLHFRLFLSTFKKQWIRGRRKKGGEENLKNWKETLAIILSFCKGDAGNKLCNLLGQRLVREAENVHGAVTCYLCSHNVAELINLWTLDLLGSQTYEEVKAAEVLSKQVSPDLVLHECIEKVLVFINAPSVPKSKENVNALADIFSKYATLLASQGSLQVSAQFLKFISDARCPAGTYVNEETQALLQRIAISESDVQHTAAATTTTFMNTATPSGNATALHAQPKPPYTQDATSRHSVISRTKPAKPIRQAHLPSPAYDTTSSQLPSAPTYPNELNQPTPFDLKKQAQPQVQQPQSQNESRLMRPDRPPIRSIPKERPNPIATAEEARRSLANPDTRPQPPPSFPTIRRPPSYPPVVNDTANNPPPPDVSSKSTATEHLPFRSAGRSPVSQLEELQDNFHWM</sequence>
<reference evidence="9 10" key="1">
    <citation type="journal article" date="2013" name="Curr. Biol.">
        <title>The Genome of the Foraminiferan Reticulomyxa filosa.</title>
        <authorList>
            <person name="Glockner G."/>
            <person name="Hulsmann N."/>
            <person name="Schleicher M."/>
            <person name="Noegel A.A."/>
            <person name="Eichinger L."/>
            <person name="Gallinger C."/>
            <person name="Pawlowski J."/>
            <person name="Sierra R."/>
            <person name="Euteneuer U."/>
            <person name="Pillet L."/>
            <person name="Moustafa A."/>
            <person name="Platzer M."/>
            <person name="Groth M."/>
            <person name="Szafranski K."/>
            <person name="Schliwa M."/>
        </authorList>
    </citation>
    <scope>NUCLEOTIDE SEQUENCE [LARGE SCALE GENOMIC DNA]</scope>
</reference>
<feature type="region of interest" description="Disordered" evidence="7">
    <location>
        <begin position="227"/>
        <end position="419"/>
    </location>
</feature>
<feature type="compositionally biased region" description="Basic and acidic residues" evidence="7">
    <location>
        <begin position="318"/>
        <end position="335"/>
    </location>
</feature>
<dbReference type="Pfam" id="PF12931">
    <property type="entry name" value="TPR_Sec16"/>
    <property type="match status" value="1"/>
</dbReference>
<evidence type="ECO:0000256" key="2">
    <source>
        <dbReference type="ARBA" id="ARBA00022448"/>
    </source>
</evidence>
<keyword evidence="10" id="KW-1185">Reference proteome</keyword>
<evidence type="ECO:0000313" key="9">
    <source>
        <dbReference type="EMBL" id="ETO27918.1"/>
    </source>
</evidence>
<dbReference type="AlphaFoldDB" id="X6NPT5"/>
<evidence type="ECO:0000256" key="5">
    <source>
        <dbReference type="ARBA" id="ARBA00022824"/>
    </source>
</evidence>
<keyword evidence="5" id="KW-0256">Endoplasmic reticulum</keyword>
<dbReference type="InterPro" id="IPR040251">
    <property type="entry name" value="SEC31-like"/>
</dbReference>